<dbReference type="Proteomes" id="UP001456524">
    <property type="component" value="Unassembled WGS sequence"/>
</dbReference>
<feature type="region of interest" description="Disordered" evidence="1">
    <location>
        <begin position="116"/>
        <end position="136"/>
    </location>
</feature>
<keyword evidence="2" id="KW-0812">Transmembrane</keyword>
<keyword evidence="4" id="KW-1185">Reference proteome</keyword>
<feature type="region of interest" description="Disordered" evidence="1">
    <location>
        <begin position="321"/>
        <end position="343"/>
    </location>
</feature>
<protein>
    <submittedName>
        <fullName evidence="3">Uncharacterized protein</fullName>
    </submittedName>
</protein>
<proteinExistence type="predicted"/>
<organism evidence="3 4">
    <name type="scientific">Phyllosticta citrichinensis</name>
    <dbReference type="NCBI Taxonomy" id="1130410"/>
    <lineage>
        <taxon>Eukaryota</taxon>
        <taxon>Fungi</taxon>
        <taxon>Dikarya</taxon>
        <taxon>Ascomycota</taxon>
        <taxon>Pezizomycotina</taxon>
        <taxon>Dothideomycetes</taxon>
        <taxon>Dothideomycetes incertae sedis</taxon>
        <taxon>Botryosphaeriales</taxon>
        <taxon>Phyllostictaceae</taxon>
        <taxon>Phyllosticta</taxon>
    </lineage>
</organism>
<keyword evidence="2" id="KW-1133">Transmembrane helix</keyword>
<keyword evidence="2" id="KW-0472">Membrane</keyword>
<accession>A0ABR1XR16</accession>
<reference evidence="3 4" key="1">
    <citation type="journal article" date="2022" name="G3 (Bethesda)">
        <title>Enemy or ally: a genomic approach to elucidate the lifestyle of Phyllosticta citrichinaensis.</title>
        <authorList>
            <person name="Buijs V.A."/>
            <person name="Groenewald J.Z."/>
            <person name="Haridas S."/>
            <person name="LaButti K.M."/>
            <person name="Lipzen A."/>
            <person name="Martin F.M."/>
            <person name="Barry K."/>
            <person name="Grigoriev I.V."/>
            <person name="Crous P.W."/>
            <person name="Seidl M.F."/>
        </authorList>
    </citation>
    <scope>NUCLEOTIDE SEQUENCE [LARGE SCALE GENOMIC DNA]</scope>
    <source>
        <strain evidence="3 4">CBS 129764</strain>
    </source>
</reference>
<evidence type="ECO:0000256" key="2">
    <source>
        <dbReference type="SAM" id="Phobius"/>
    </source>
</evidence>
<dbReference type="EMBL" id="JBBWUH010000006">
    <property type="protein sequence ID" value="KAK8164128.1"/>
    <property type="molecule type" value="Genomic_DNA"/>
</dbReference>
<feature type="transmembrane region" description="Helical" evidence="2">
    <location>
        <begin position="65"/>
        <end position="84"/>
    </location>
</feature>
<name>A0ABR1XR16_9PEZI</name>
<sequence>MNHLRSARQVVSASRTLSTLPCRTRYPRPQSWPSTARFYRNSNNQVPRVQRVIFHRPRLFTWRKFGTFVLFAAIPVLGFEYLSYGLDLLVEAYRQDEEDEEDEDDEYEFVEDVEVDEELEDGEGLEAPEEDEEDEELDLEGSIYILGFPFGSFLPLPWTRRQLPRDPYAPDDEILELWDEFRKDKESVQQYKHQISEEIIAAAAERYRTTNVKQVGGWISEPQLPAVPPREYDQLGLVLFDGLPHLERRPAPPLTLFKDAIQAFAIAAGASCSFVIKTKTNQVRQLFGWPPLIIKETEVVDHYNKMLQHLRKLQEQQARAASKKNAALEKAGDKNGEDSVVPAKSAPQAGFKTFKWSAKHAFVHAFVRELAKRLNQSSDIPRDCFAVVGTVTIQIPREGGPRAQLHDFNGVYNLRKRRFVEFYVRRKYFQPV</sequence>
<gene>
    <name evidence="3" type="ORF">IWX90DRAFT_249974</name>
</gene>
<evidence type="ECO:0000256" key="1">
    <source>
        <dbReference type="SAM" id="MobiDB-lite"/>
    </source>
</evidence>
<evidence type="ECO:0000313" key="4">
    <source>
        <dbReference type="Proteomes" id="UP001456524"/>
    </source>
</evidence>
<feature type="compositionally biased region" description="Basic and acidic residues" evidence="1">
    <location>
        <begin position="326"/>
        <end position="337"/>
    </location>
</feature>
<evidence type="ECO:0000313" key="3">
    <source>
        <dbReference type="EMBL" id="KAK8164128.1"/>
    </source>
</evidence>
<comment type="caution">
    <text evidence="3">The sequence shown here is derived from an EMBL/GenBank/DDBJ whole genome shotgun (WGS) entry which is preliminary data.</text>
</comment>